<keyword evidence="1" id="KW-1133">Transmembrane helix</keyword>
<evidence type="ECO:0000313" key="3">
    <source>
        <dbReference type="Proteomes" id="UP000245909"/>
    </source>
</evidence>
<name>A0A2U0SM30_9PAST</name>
<keyword evidence="1" id="KW-0812">Transmembrane</keyword>
<dbReference type="Proteomes" id="UP000245909">
    <property type="component" value="Unassembled WGS sequence"/>
</dbReference>
<proteinExistence type="predicted"/>
<comment type="caution">
    <text evidence="2">The sequence shown here is derived from an EMBL/GenBank/DDBJ whole genome shotgun (WGS) entry which is preliminary data.</text>
</comment>
<dbReference type="EMBL" id="QENU01000014">
    <property type="protein sequence ID" value="PVX32390.1"/>
    <property type="molecule type" value="Genomic_DNA"/>
</dbReference>
<keyword evidence="1" id="KW-0472">Membrane</keyword>
<dbReference type="RefSeq" id="WP_116632305.1">
    <property type="nucleotide sequence ID" value="NZ_QENU01000014.1"/>
</dbReference>
<organism evidence="2 3">
    <name type="scientific">Alitibacter langaaensis DSM 22999</name>
    <dbReference type="NCBI Taxonomy" id="1122935"/>
    <lineage>
        <taxon>Bacteria</taxon>
        <taxon>Pseudomonadati</taxon>
        <taxon>Pseudomonadota</taxon>
        <taxon>Gammaproteobacteria</taxon>
        <taxon>Pasteurellales</taxon>
        <taxon>Pasteurellaceae</taxon>
        <taxon>Alitibacter</taxon>
    </lineage>
</organism>
<accession>A0A2U0SM30</accession>
<dbReference type="NCBIfam" id="NF007971">
    <property type="entry name" value="PRK10695.1"/>
    <property type="match status" value="1"/>
</dbReference>
<dbReference type="Pfam" id="PF11739">
    <property type="entry name" value="YdbH-like"/>
    <property type="match status" value="1"/>
</dbReference>
<dbReference type="InterPro" id="IPR021730">
    <property type="entry name" value="YdbH"/>
</dbReference>
<reference evidence="2 3" key="1">
    <citation type="submission" date="2018-05" db="EMBL/GenBank/DDBJ databases">
        <title>Genomic Encyclopedia of Type Strains, Phase IV (KMG-IV): sequencing the most valuable type-strain genomes for metagenomic binning, comparative biology and taxonomic classification.</title>
        <authorList>
            <person name="Goeker M."/>
        </authorList>
    </citation>
    <scope>NUCLEOTIDE SEQUENCE [LARGE SCALE GENOMIC DNA]</scope>
    <source>
        <strain evidence="2 3">DSM 22999</strain>
    </source>
</reference>
<feature type="transmembrane region" description="Helical" evidence="1">
    <location>
        <begin position="5"/>
        <end position="28"/>
    </location>
</feature>
<keyword evidence="3" id="KW-1185">Reference proteome</keyword>
<dbReference type="OrthoDB" id="5596796at2"/>
<evidence type="ECO:0000256" key="1">
    <source>
        <dbReference type="SAM" id="Phobius"/>
    </source>
</evidence>
<sequence>MWKRWLFRTILGVILLIAAGIFSLPWWFSPAQIEQLANRFLAPNYSIHLPKQWVLHPTGLQLAGFQLKSPQCTLADFQKIELNWWKLRHLNIENAVLDYDCLRQLPTDDQNKTSVNLTALLSSIPTSEFSIAHLQIKNTESITQRQLQSLFNSDIAANVRYDGGQLALALQGKAQSAVIFQHNSYLKPQNGQFLWQGQTDYQPTEQQDYHLQFSTELNNDLMALPQQGELKLDWNNAALPVKKGNAQLSWNGEEGQINAQDLVRNQPLLDVPVTFTPNGLEITWGKLYWTFDGYQPIKGFLGLNIQKPENAWLPLKTDLNIILQTFGKYGKGEIVISGKNGEIGGGEKLDSLKFDLKTIGDLRYNDNVAHTNLEYKVRGTFSEPWGIFSKGSLFKMDNIQPDSKVHLRLPLDDVIVGRYGLEGRLQATLQGNTPQFDALDLKLDGYGHEFIAGVKTVFDLRDEQQKLRSAEMRAANRWDWDIQGNMIWKALKTPVKINGVGFWQDDHIELNQLTVTSGNIHTAGVKMAPLSLQLKDRLRWDYVAEKIRGLAQAKTDWIEFDYGGRFVHPVFGVGIDGKSINNFNAAGALTAGTLGPLDVFAHYENQALTGNIAWKEQSADVFQTLFPQKWDWVIHQGSIKGATNFAINEKGVSMDGALTVSNGRISLPDGEIEGIKIHFPLHYHDFSLQANANDKIEFYADDIRMGALTMQRAKFNVHGNYPNNARKPLILSNVNVDLFDGNLSVDELRFPQKNAAVLNLQRIDLAKVLQMAQYNQIYMRGRVNARLPFWLNHKACLICHGSITQAGPLNIKLDEKVVKGLKAGGWTESILVDVIKNMNLNSFNAQLDLMPTGEMALAATVIGYNPDKKTHNPITLNYTHKENMFELWNMIDYGSQFEQNLEYRLYQRAEQ</sequence>
<evidence type="ECO:0000313" key="2">
    <source>
        <dbReference type="EMBL" id="PVX32390.1"/>
    </source>
</evidence>
<protein>
    <submittedName>
        <fullName evidence="2">Dicarboxylate transport</fullName>
    </submittedName>
</protein>
<gene>
    <name evidence="2" type="ORF">C8D76_11432</name>
</gene>
<dbReference type="AlphaFoldDB" id="A0A2U0SM30"/>